<dbReference type="HAMAP" id="MF_01224_B">
    <property type="entry name" value="MoaC_B"/>
    <property type="match status" value="1"/>
</dbReference>
<comment type="catalytic activity">
    <reaction evidence="1">
        <text>(8S)-3',8-cyclo-7,8-dihydroguanosine 5'-triphosphate = cyclic pyranopterin phosphate + diphosphate</text>
        <dbReference type="Rhea" id="RHEA:49580"/>
        <dbReference type="ChEBI" id="CHEBI:33019"/>
        <dbReference type="ChEBI" id="CHEBI:59648"/>
        <dbReference type="ChEBI" id="CHEBI:131766"/>
        <dbReference type="EC" id="4.6.1.17"/>
    </reaction>
</comment>
<dbReference type="PANTHER" id="PTHR22960">
    <property type="entry name" value="MOLYBDOPTERIN COFACTOR SYNTHESIS PROTEIN A"/>
    <property type="match status" value="1"/>
</dbReference>
<dbReference type="InterPro" id="IPR050105">
    <property type="entry name" value="MoCo_biosynth_MoaA/MoaC"/>
</dbReference>
<name>A0AAV9JJ95_9PEZI</name>
<comment type="pathway">
    <text evidence="2">Cofactor biosynthesis; molybdopterin biosynthesis.</text>
</comment>
<evidence type="ECO:0000256" key="5">
    <source>
        <dbReference type="ARBA" id="ARBA00023239"/>
    </source>
</evidence>
<evidence type="ECO:0000256" key="4">
    <source>
        <dbReference type="ARBA" id="ARBA00023150"/>
    </source>
</evidence>
<gene>
    <name evidence="8" type="ORF">LTR36_003528</name>
</gene>
<dbReference type="GO" id="GO:0006777">
    <property type="term" value="P:Mo-molybdopterin cofactor biosynthetic process"/>
    <property type="evidence" value="ECO:0007669"/>
    <property type="project" value="UniProtKB-KW"/>
</dbReference>
<feature type="compositionally biased region" description="Basic and acidic residues" evidence="6">
    <location>
        <begin position="1"/>
        <end position="10"/>
    </location>
</feature>
<evidence type="ECO:0000256" key="1">
    <source>
        <dbReference type="ARBA" id="ARBA00001637"/>
    </source>
</evidence>
<dbReference type="GO" id="GO:0061798">
    <property type="term" value="F:GTP 3',8'-cyclase activity"/>
    <property type="evidence" value="ECO:0007669"/>
    <property type="project" value="TreeGrafter"/>
</dbReference>
<dbReference type="EC" id="4.6.1.17" evidence="3"/>
<dbReference type="InterPro" id="IPR047594">
    <property type="entry name" value="MoaC_bact/euk"/>
</dbReference>
<dbReference type="PANTHER" id="PTHR22960:SF0">
    <property type="entry name" value="MOLYBDENUM COFACTOR BIOSYNTHESIS PROTEIN 1"/>
    <property type="match status" value="1"/>
</dbReference>
<accession>A0AAV9JJ95</accession>
<dbReference type="InterPro" id="IPR002820">
    <property type="entry name" value="Mopterin_CF_biosynth-C_dom"/>
</dbReference>
<evidence type="ECO:0000256" key="6">
    <source>
        <dbReference type="SAM" id="MobiDB-lite"/>
    </source>
</evidence>
<dbReference type="Gene3D" id="3.30.70.640">
    <property type="entry name" value="Molybdopterin cofactor biosynthesis C (MoaC) domain"/>
    <property type="match status" value="1"/>
</dbReference>
<dbReference type="EMBL" id="JAVFHQ010000020">
    <property type="protein sequence ID" value="KAK4545348.1"/>
    <property type="molecule type" value="Genomic_DNA"/>
</dbReference>
<keyword evidence="9" id="KW-1185">Reference proteome</keyword>
<evidence type="ECO:0000313" key="9">
    <source>
        <dbReference type="Proteomes" id="UP001324427"/>
    </source>
</evidence>
<reference evidence="8 9" key="1">
    <citation type="submission" date="2021-11" db="EMBL/GenBank/DDBJ databases">
        <title>Black yeast isolated from Biological Soil Crust.</title>
        <authorList>
            <person name="Kurbessoian T."/>
        </authorList>
    </citation>
    <scope>NUCLEOTIDE SEQUENCE [LARGE SCALE GENOMIC DNA]</scope>
    <source>
        <strain evidence="8 9">CCFEE 5522</strain>
    </source>
</reference>
<dbReference type="SUPFAM" id="SSF55040">
    <property type="entry name" value="Molybdenum cofactor biosynthesis protein C, MoaC"/>
    <property type="match status" value="1"/>
</dbReference>
<keyword evidence="5" id="KW-0456">Lyase</keyword>
<evidence type="ECO:0000256" key="3">
    <source>
        <dbReference type="ARBA" id="ARBA00012575"/>
    </source>
</evidence>
<feature type="region of interest" description="Disordered" evidence="6">
    <location>
        <begin position="1"/>
        <end position="48"/>
    </location>
</feature>
<sequence length="287" mass="30687">MTAENSDRGRTATRVPDPFAATPETTFRSIKVDEGESEQPPWGLSKEDMETVDSITDPSSSAEPVALLEPALNTQTSAEDQSRLTHVTASGEAHMVDVGAKAASRRVAIATAHVRFSNTEPFRLIFENNNKKGDVLGVARVAGIMAAKRTSDLIPLCHPVAISKVEVDVKLEAPGATSGLWANNKYGLVSIQAQVECVGPTGVEMEALTAVSGAALTVYDMCKAVDRSMFIGNTGVVYKSGGRSGLYCYFRWANQVGKEWFGERGLEVPNIPKLPGSRRSGAEGEVE</sequence>
<comment type="caution">
    <text evidence="8">The sequence shown here is derived from an EMBL/GenBank/DDBJ whole genome shotgun (WGS) entry which is preliminary data.</text>
</comment>
<organism evidence="8 9">
    <name type="scientific">Oleoguttula mirabilis</name>
    <dbReference type="NCBI Taxonomy" id="1507867"/>
    <lineage>
        <taxon>Eukaryota</taxon>
        <taxon>Fungi</taxon>
        <taxon>Dikarya</taxon>
        <taxon>Ascomycota</taxon>
        <taxon>Pezizomycotina</taxon>
        <taxon>Dothideomycetes</taxon>
        <taxon>Dothideomycetidae</taxon>
        <taxon>Mycosphaerellales</taxon>
        <taxon>Teratosphaeriaceae</taxon>
        <taxon>Oleoguttula</taxon>
    </lineage>
</organism>
<dbReference type="AlphaFoldDB" id="A0AAV9JJ95"/>
<dbReference type="InterPro" id="IPR023045">
    <property type="entry name" value="MoaC"/>
</dbReference>
<dbReference type="Proteomes" id="UP001324427">
    <property type="component" value="Unassembled WGS sequence"/>
</dbReference>
<evidence type="ECO:0000256" key="2">
    <source>
        <dbReference type="ARBA" id="ARBA00005046"/>
    </source>
</evidence>
<dbReference type="InterPro" id="IPR036522">
    <property type="entry name" value="MoaC_sf"/>
</dbReference>
<keyword evidence="4" id="KW-0501">Molybdenum cofactor biosynthesis</keyword>
<dbReference type="Pfam" id="PF01967">
    <property type="entry name" value="MoaC"/>
    <property type="match status" value="1"/>
</dbReference>
<dbReference type="CDD" id="cd01420">
    <property type="entry name" value="MoaC_PE"/>
    <property type="match status" value="1"/>
</dbReference>
<protein>
    <recommendedName>
        <fullName evidence="3">cyclic pyranopterin monophosphate synthase</fullName>
        <ecNumber evidence="3">4.6.1.17</ecNumber>
    </recommendedName>
</protein>
<dbReference type="NCBIfam" id="TIGR00581">
    <property type="entry name" value="moaC"/>
    <property type="match status" value="1"/>
</dbReference>
<evidence type="ECO:0000313" key="8">
    <source>
        <dbReference type="EMBL" id="KAK4545348.1"/>
    </source>
</evidence>
<evidence type="ECO:0000259" key="7">
    <source>
        <dbReference type="Pfam" id="PF01967"/>
    </source>
</evidence>
<dbReference type="NCBIfam" id="NF006870">
    <property type="entry name" value="PRK09364.1"/>
    <property type="match status" value="1"/>
</dbReference>
<feature type="domain" description="Molybdopterin cofactor biosynthesis C (MoaC)" evidence="7">
    <location>
        <begin position="95"/>
        <end position="242"/>
    </location>
</feature>
<dbReference type="GO" id="GO:0061799">
    <property type="term" value="F:cyclic pyranopterin monophosphate synthase activity"/>
    <property type="evidence" value="ECO:0007669"/>
    <property type="project" value="UniProtKB-EC"/>
</dbReference>
<proteinExistence type="inferred from homology"/>